<dbReference type="Proteomes" id="UP001054945">
    <property type="component" value="Unassembled WGS sequence"/>
</dbReference>
<feature type="compositionally biased region" description="Pro residues" evidence="1">
    <location>
        <begin position="47"/>
        <end position="70"/>
    </location>
</feature>
<dbReference type="InterPro" id="IPR013783">
    <property type="entry name" value="Ig-like_fold"/>
</dbReference>
<dbReference type="SUPFAM" id="SSF49265">
    <property type="entry name" value="Fibronectin type III"/>
    <property type="match status" value="5"/>
</dbReference>
<reference evidence="3 4" key="1">
    <citation type="submission" date="2021-06" db="EMBL/GenBank/DDBJ databases">
        <title>Caerostris extrusa draft genome.</title>
        <authorList>
            <person name="Kono N."/>
            <person name="Arakawa K."/>
        </authorList>
    </citation>
    <scope>NUCLEOTIDE SEQUENCE [LARGE SCALE GENOMIC DNA]</scope>
</reference>
<dbReference type="InterPro" id="IPR036116">
    <property type="entry name" value="FN3_sf"/>
</dbReference>
<dbReference type="InterPro" id="IPR050617">
    <property type="entry name" value="E3_ligase_FN3/SPRY"/>
</dbReference>
<dbReference type="AlphaFoldDB" id="A0AAV4PR79"/>
<dbReference type="CDD" id="cd00063">
    <property type="entry name" value="FN3"/>
    <property type="match status" value="7"/>
</dbReference>
<dbReference type="PANTHER" id="PTHR24099">
    <property type="entry name" value="E3 UBIQUITIN-PROTEIN LIGASE TRIM36-RELATED"/>
    <property type="match status" value="1"/>
</dbReference>
<feature type="region of interest" description="Disordered" evidence="1">
    <location>
        <begin position="47"/>
        <end position="110"/>
    </location>
</feature>
<evidence type="ECO:0000256" key="1">
    <source>
        <dbReference type="SAM" id="MobiDB-lite"/>
    </source>
</evidence>
<evidence type="ECO:0000313" key="3">
    <source>
        <dbReference type="EMBL" id="GIX98813.1"/>
    </source>
</evidence>
<feature type="domain" description="Fibronectin type-III" evidence="2">
    <location>
        <begin position="326"/>
        <end position="412"/>
    </location>
</feature>
<feature type="domain" description="Fibronectin type-III" evidence="2">
    <location>
        <begin position="232"/>
        <end position="323"/>
    </location>
</feature>
<accession>A0AAV4PR79</accession>
<gene>
    <name evidence="3" type="primary">FNDC3B</name>
    <name evidence="3" type="ORF">CEXT_771231</name>
</gene>
<feature type="domain" description="Fibronectin type-III" evidence="2">
    <location>
        <begin position="854"/>
        <end position="951"/>
    </location>
</feature>
<dbReference type="PROSITE" id="PS50853">
    <property type="entry name" value="FN3"/>
    <property type="match status" value="7"/>
</dbReference>
<dbReference type="Gene3D" id="2.60.40.10">
    <property type="entry name" value="Immunoglobulins"/>
    <property type="match status" value="8"/>
</dbReference>
<feature type="domain" description="Fibronectin type-III" evidence="2">
    <location>
        <begin position="487"/>
        <end position="581"/>
    </location>
</feature>
<sequence>MDILFSADLKCSYNSGFVYVYKGRGGKNPSHASTAPMAQYYPYPAPTFGPPQYQPQPPSHMQPALSPPNIPGILPHPGSQCNGESPQDLDASPPPSQIYLSQKDESYQRSTYKFRRKLDDRCRDKLMMMPNQSNSFANRKNKIYVYDEPYRISGSSASGSNASEDEEVTWFLSEYLSNLRPLFKSVYSGMDHQCNITSLKPATEYYVCVQASVDDIRGSSAKGLTFKTPMVEPEAPQAPRLFVPDQKISNCDSPVTYILEYDEASQQGYSRNNFVPIYTGPLKQYKVTKLLPATAYRFRLAAMNDKGKSSYSETCCYFTSGNVPSQPSPPVLKQAYINRLHLEWDKRTYDDDFHLQIEDERHGFLTAYTGRDNHFICSGLRGNTEYKFRLMASNEEGSSPWCKTVSYCTLPDKLSCPGKPIPKGRIHASCFRVAWDPPKDYKHSSITKYILEVDKKLWLRVACISPSGHSPYSDVNSITTAAVNPGKCALPKLQSKPEASFVCLDWAHPEHDGGSAVSEYEVDMTRPDNVTIQVYKGPETSCIVNDLLPGRPYLFQVRAYNRVGAGPFSDPLEVVSGAGPPDPPRNLSAICDSPYRCFLTWEEPMNNGAAITSYQLQWNTEDDDESFSELYEGLSPKYVAQGLMPATSYYFRVKACNEAGQGLHSDIITCTTPASIPGVISHMNVQTLSNAIYLTWTEPLSNGSDILSYNVELDDILYNTEENIPELCIEDLTPETMYRVRVQAINGIGEGPFSEPWEVTTMKSPPLPPELECIATGHNYLRLKWGEKNDNLFYTVEMSNKSKSFVPVYHGAGLSCKVNRLQENTSLHFRICAANESGQGPYSTVYTFHTSRAPPPSLKAPKVLNVTDKSCQVEWIGAKQLPGNFCTYQLQLSANAMDNIIVYRGSDTKCTVDNLEPNTHYMLRIAAVRHCDDMDLVGNFSPSTALTTRHADVAPITQVVTPQTISHSDRRTINDKHIAALLVLLFQGKGDVTKSRKTTVRAIPLTESGDKFGRFENRPKGSTRRLSPPFHGAVLQKTSRNSATLHTAAGSGSRWSMSSGWGWLVTETTLAGENRDFFFSRLE</sequence>
<feature type="domain" description="Fibronectin type-III" evidence="2">
    <location>
        <begin position="765"/>
        <end position="853"/>
    </location>
</feature>
<feature type="domain" description="Fibronectin type-III" evidence="2">
    <location>
        <begin position="676"/>
        <end position="764"/>
    </location>
</feature>
<name>A0AAV4PR79_CAEEX</name>
<evidence type="ECO:0000313" key="4">
    <source>
        <dbReference type="Proteomes" id="UP001054945"/>
    </source>
</evidence>
<dbReference type="SMART" id="SM00060">
    <property type="entry name" value="FN3"/>
    <property type="match status" value="8"/>
</dbReference>
<feature type="domain" description="Fibronectin type-III" evidence="2">
    <location>
        <begin position="583"/>
        <end position="675"/>
    </location>
</feature>
<dbReference type="EMBL" id="BPLR01004964">
    <property type="protein sequence ID" value="GIX98813.1"/>
    <property type="molecule type" value="Genomic_DNA"/>
</dbReference>
<comment type="caution">
    <text evidence="3">The sequence shown here is derived from an EMBL/GenBank/DDBJ whole genome shotgun (WGS) entry which is preliminary data.</text>
</comment>
<dbReference type="InterPro" id="IPR003961">
    <property type="entry name" value="FN3_dom"/>
</dbReference>
<evidence type="ECO:0000259" key="2">
    <source>
        <dbReference type="PROSITE" id="PS50853"/>
    </source>
</evidence>
<organism evidence="3 4">
    <name type="scientific">Caerostris extrusa</name>
    <name type="common">Bark spider</name>
    <name type="synonym">Caerostris bankana</name>
    <dbReference type="NCBI Taxonomy" id="172846"/>
    <lineage>
        <taxon>Eukaryota</taxon>
        <taxon>Metazoa</taxon>
        <taxon>Ecdysozoa</taxon>
        <taxon>Arthropoda</taxon>
        <taxon>Chelicerata</taxon>
        <taxon>Arachnida</taxon>
        <taxon>Araneae</taxon>
        <taxon>Araneomorphae</taxon>
        <taxon>Entelegynae</taxon>
        <taxon>Araneoidea</taxon>
        <taxon>Araneidae</taxon>
        <taxon>Caerostris</taxon>
    </lineage>
</organism>
<protein>
    <submittedName>
        <fullName evidence="3">Fibronectin type III domain-containing protein 3B</fullName>
    </submittedName>
</protein>
<dbReference type="Pfam" id="PF00041">
    <property type="entry name" value="fn3"/>
    <property type="match status" value="4"/>
</dbReference>
<proteinExistence type="predicted"/>
<dbReference type="PANTHER" id="PTHR24099:SF11">
    <property type="entry name" value="FIBRONECTIN TYPE III DOMAIN-CONTAINING 3BA-RELATED"/>
    <property type="match status" value="1"/>
</dbReference>
<keyword evidence="4" id="KW-1185">Reference proteome</keyword>